<gene>
    <name evidence="1" type="ORF">AC578_10796</name>
</gene>
<accession>A0A139H3Q1</accession>
<dbReference type="Proteomes" id="UP000070133">
    <property type="component" value="Unassembled WGS sequence"/>
</dbReference>
<protein>
    <submittedName>
        <fullName evidence="1">Uncharacterized protein</fullName>
    </submittedName>
</protein>
<comment type="caution">
    <text evidence="1">The sequence shown here is derived from an EMBL/GenBank/DDBJ whole genome shotgun (WGS) entry which is preliminary data.</text>
</comment>
<name>A0A139H3Q1_9PEZI</name>
<evidence type="ECO:0000313" key="1">
    <source>
        <dbReference type="EMBL" id="KXS97087.1"/>
    </source>
</evidence>
<dbReference type="AlphaFoldDB" id="A0A139H3Q1"/>
<evidence type="ECO:0000313" key="2">
    <source>
        <dbReference type="Proteomes" id="UP000070133"/>
    </source>
</evidence>
<dbReference type="OrthoDB" id="5210410at2759"/>
<reference evidence="1 2" key="1">
    <citation type="submission" date="2015-07" db="EMBL/GenBank/DDBJ databases">
        <title>Comparative genomics of the Sigatoka disease complex on banana suggests a link between parallel evolutionary changes in Pseudocercospora fijiensis and Pseudocercospora eumusae and increased virulence on the banana host.</title>
        <authorList>
            <person name="Chang T.-C."/>
            <person name="Salvucci A."/>
            <person name="Crous P.W."/>
            <person name="Stergiopoulos I."/>
        </authorList>
    </citation>
    <scope>NUCLEOTIDE SEQUENCE [LARGE SCALE GENOMIC DNA]</scope>
    <source>
        <strain evidence="1 2">CBS 114824</strain>
    </source>
</reference>
<keyword evidence="2" id="KW-1185">Reference proteome</keyword>
<sequence length="53" mass="5840">MALERYLSVRMISLVSVAVLGGAFAGVQYRRTQDEKRNANTYHVKPERSGGGV</sequence>
<dbReference type="EMBL" id="LFZN01000154">
    <property type="protein sequence ID" value="KXS97087.1"/>
    <property type="molecule type" value="Genomic_DNA"/>
</dbReference>
<proteinExistence type="predicted"/>
<organism evidence="1 2">
    <name type="scientific">Pseudocercospora eumusae</name>
    <dbReference type="NCBI Taxonomy" id="321146"/>
    <lineage>
        <taxon>Eukaryota</taxon>
        <taxon>Fungi</taxon>
        <taxon>Dikarya</taxon>
        <taxon>Ascomycota</taxon>
        <taxon>Pezizomycotina</taxon>
        <taxon>Dothideomycetes</taxon>
        <taxon>Dothideomycetidae</taxon>
        <taxon>Mycosphaerellales</taxon>
        <taxon>Mycosphaerellaceae</taxon>
        <taxon>Pseudocercospora</taxon>
    </lineage>
</organism>